<dbReference type="EMBL" id="JACEFG010000004">
    <property type="protein sequence ID" value="MBA2176655.1"/>
    <property type="molecule type" value="Genomic_DNA"/>
</dbReference>
<dbReference type="GO" id="GO:0004252">
    <property type="term" value="F:serine-type endopeptidase activity"/>
    <property type="evidence" value="ECO:0007669"/>
    <property type="project" value="UniProtKB-UniRule"/>
</dbReference>
<dbReference type="AlphaFoldDB" id="A0A838CXZ2"/>
<feature type="active site" description="Charge relay system" evidence="5">
    <location>
        <position position="86"/>
    </location>
</feature>
<dbReference type="PANTHER" id="PTHR43399:SF4">
    <property type="entry name" value="CELL WALL-ASSOCIATED PROTEASE"/>
    <property type="match status" value="1"/>
</dbReference>
<proteinExistence type="inferred from homology"/>
<dbReference type="GO" id="GO:0006508">
    <property type="term" value="P:proteolysis"/>
    <property type="evidence" value="ECO:0007669"/>
    <property type="project" value="UniProtKB-KW"/>
</dbReference>
<dbReference type="InterPro" id="IPR000209">
    <property type="entry name" value="Peptidase_S8/S53_dom"/>
</dbReference>
<dbReference type="RefSeq" id="WP_181473711.1">
    <property type="nucleotide sequence ID" value="NZ_JACEFG010000004.1"/>
</dbReference>
<dbReference type="InterPro" id="IPR015500">
    <property type="entry name" value="Peptidase_S8_subtilisin-rel"/>
</dbReference>
<dbReference type="PROSITE" id="PS00137">
    <property type="entry name" value="SUBTILASE_HIS"/>
    <property type="match status" value="1"/>
</dbReference>
<dbReference type="Gene3D" id="3.40.50.200">
    <property type="entry name" value="Peptidase S8/S53 domain"/>
    <property type="match status" value="1"/>
</dbReference>
<dbReference type="InterPro" id="IPR022398">
    <property type="entry name" value="Peptidase_S8_His-AS"/>
</dbReference>
<dbReference type="PRINTS" id="PR00723">
    <property type="entry name" value="SUBTILISIN"/>
</dbReference>
<dbReference type="PROSITE" id="PS00136">
    <property type="entry name" value="SUBTILASE_ASP"/>
    <property type="match status" value="1"/>
</dbReference>
<evidence type="ECO:0000256" key="5">
    <source>
        <dbReference type="PROSITE-ProRule" id="PRU01240"/>
    </source>
</evidence>
<dbReference type="Pfam" id="PF00082">
    <property type="entry name" value="Peptidase_S8"/>
    <property type="match status" value="1"/>
</dbReference>
<dbReference type="Proteomes" id="UP000571017">
    <property type="component" value="Unassembled WGS sequence"/>
</dbReference>
<protein>
    <submittedName>
        <fullName evidence="8">S8 family peptidase</fullName>
    </submittedName>
</protein>
<comment type="similarity">
    <text evidence="1 5 6">Belongs to the peptidase S8 family.</text>
</comment>
<dbReference type="PROSITE" id="PS51892">
    <property type="entry name" value="SUBTILASE"/>
    <property type="match status" value="1"/>
</dbReference>
<organism evidence="8 9">
    <name type="scientific">Halobacillus locisalis</name>
    <dbReference type="NCBI Taxonomy" id="220753"/>
    <lineage>
        <taxon>Bacteria</taxon>
        <taxon>Bacillati</taxon>
        <taxon>Bacillota</taxon>
        <taxon>Bacilli</taxon>
        <taxon>Bacillales</taxon>
        <taxon>Bacillaceae</taxon>
        <taxon>Halobacillus</taxon>
    </lineage>
</organism>
<gene>
    <name evidence="8" type="ORF">H0266_17340</name>
</gene>
<feature type="domain" description="Peptidase S8/S53" evidence="7">
    <location>
        <begin position="40"/>
        <end position="289"/>
    </location>
</feature>
<sequence length="334" mass="36025">MSNVHLIPYVTDEVVETVSEVPEGVRMIEAPELWDRADQGRGNVIAILDTGCQVDHPDLQGRIIDGKNFTSDDGGDEWNYQDYNGHGTHVAGTVAAIENGRGVVGAAPQADLLILKVLTGEGSGDTNWIIDAIDYATKWEGPNGEKVRVISMSLGGPADIPELEMAVKDAVQQEISVVCAAGNEGDGRGKTPEYAYPGAYNEVIQVGAVDFDRNLATFTNTNNEIDLVAPGVNILSTYLDGKYARLSGTSMATPHVAGALALIINRAEDEFERRLTESEVFSQLVKRTVPLSYSKVAVGNGLLSLALPDKLEDLFSTYNRKLSQRTLTNTSNTR</sequence>
<evidence type="ECO:0000256" key="3">
    <source>
        <dbReference type="ARBA" id="ARBA00022801"/>
    </source>
</evidence>
<dbReference type="InterPro" id="IPR051048">
    <property type="entry name" value="Peptidase_S8/S53_subtilisin"/>
</dbReference>
<accession>A0A838CXZ2</accession>
<dbReference type="InterPro" id="IPR023828">
    <property type="entry name" value="Peptidase_S8_Ser-AS"/>
</dbReference>
<evidence type="ECO:0000256" key="4">
    <source>
        <dbReference type="ARBA" id="ARBA00022825"/>
    </source>
</evidence>
<name>A0A838CXZ2_9BACI</name>
<keyword evidence="9" id="KW-1185">Reference proteome</keyword>
<dbReference type="SUPFAM" id="SSF52743">
    <property type="entry name" value="Subtilisin-like"/>
    <property type="match status" value="1"/>
</dbReference>
<dbReference type="InterPro" id="IPR036852">
    <property type="entry name" value="Peptidase_S8/S53_dom_sf"/>
</dbReference>
<dbReference type="PANTHER" id="PTHR43399">
    <property type="entry name" value="SUBTILISIN-RELATED"/>
    <property type="match status" value="1"/>
</dbReference>
<feature type="active site" description="Charge relay system" evidence="5">
    <location>
        <position position="250"/>
    </location>
</feature>
<evidence type="ECO:0000259" key="7">
    <source>
        <dbReference type="Pfam" id="PF00082"/>
    </source>
</evidence>
<evidence type="ECO:0000256" key="2">
    <source>
        <dbReference type="ARBA" id="ARBA00022670"/>
    </source>
</evidence>
<keyword evidence="3 5" id="KW-0378">Hydrolase</keyword>
<dbReference type="CDD" id="cd07477">
    <property type="entry name" value="Peptidases_S8_Subtilisin_subset"/>
    <property type="match status" value="1"/>
</dbReference>
<feature type="active site" description="Charge relay system" evidence="5">
    <location>
        <position position="49"/>
    </location>
</feature>
<keyword evidence="4 5" id="KW-0720">Serine protease</keyword>
<comment type="caution">
    <text evidence="8">The sequence shown here is derived from an EMBL/GenBank/DDBJ whole genome shotgun (WGS) entry which is preliminary data.</text>
</comment>
<dbReference type="InterPro" id="IPR023827">
    <property type="entry name" value="Peptidase_S8_Asp-AS"/>
</dbReference>
<evidence type="ECO:0000313" key="8">
    <source>
        <dbReference type="EMBL" id="MBA2176655.1"/>
    </source>
</evidence>
<dbReference type="InterPro" id="IPR034202">
    <property type="entry name" value="Subtilisin_Carlsberg-like"/>
</dbReference>
<evidence type="ECO:0000256" key="6">
    <source>
        <dbReference type="RuleBase" id="RU003355"/>
    </source>
</evidence>
<evidence type="ECO:0000256" key="1">
    <source>
        <dbReference type="ARBA" id="ARBA00011073"/>
    </source>
</evidence>
<evidence type="ECO:0000313" key="9">
    <source>
        <dbReference type="Proteomes" id="UP000571017"/>
    </source>
</evidence>
<keyword evidence="2 5" id="KW-0645">Protease</keyword>
<dbReference type="PROSITE" id="PS00138">
    <property type="entry name" value="SUBTILASE_SER"/>
    <property type="match status" value="1"/>
</dbReference>
<reference evidence="8 9" key="1">
    <citation type="journal article" date="2004" name="Extremophiles">
        <title>Halobacillus locisalis sp. nov., a halophilic bacterium isolated from a marine solar saltern of the Yellow Sea in Korea.</title>
        <authorList>
            <person name="Yoon J.H."/>
            <person name="Kang K.H."/>
            <person name="Oh T.K."/>
            <person name="Park Y.H."/>
        </authorList>
    </citation>
    <scope>NUCLEOTIDE SEQUENCE [LARGE SCALE GENOMIC DNA]</scope>
    <source>
        <strain evidence="8 9">KCTC 3788</strain>
    </source>
</reference>